<comment type="caution">
    <text evidence="4">The sequence shown here is derived from an EMBL/GenBank/DDBJ whole genome shotgun (WGS) entry which is preliminary data.</text>
</comment>
<dbReference type="InterPro" id="IPR036388">
    <property type="entry name" value="WH-like_DNA-bd_sf"/>
</dbReference>
<reference evidence="4 5" key="1">
    <citation type="journal article" date="2012" name="J. Bacteriol.">
        <title>Draft Genome Sequence of the Extremely Halophilic Archaeon Halogranum salarium B-1T.</title>
        <authorList>
            <person name="Kim K.K."/>
            <person name="Lee K.C."/>
            <person name="Lee J.S."/>
        </authorList>
    </citation>
    <scope>NUCLEOTIDE SEQUENCE [LARGE SCALE GENOMIC DNA]</scope>
    <source>
        <strain evidence="4 5">B-1</strain>
    </source>
</reference>
<dbReference type="AlphaFoldDB" id="J3EZM2"/>
<protein>
    <submittedName>
        <fullName evidence="4">Putative transcriptional regulator, ArsR family protein</fullName>
    </submittedName>
</protein>
<dbReference type="InterPro" id="IPR055771">
    <property type="entry name" value="DUF7347"/>
</dbReference>
<dbReference type="OrthoDB" id="8482at2157"/>
<gene>
    <name evidence="4" type="ORF">HSB1_01280</name>
</gene>
<dbReference type="SUPFAM" id="SSF46785">
    <property type="entry name" value="Winged helix' DNA-binding domain"/>
    <property type="match status" value="1"/>
</dbReference>
<feature type="region of interest" description="Disordered" evidence="1">
    <location>
        <begin position="291"/>
        <end position="322"/>
    </location>
</feature>
<dbReference type="eggNOG" id="arCOG03860">
    <property type="taxonomic scope" value="Archaea"/>
</dbReference>
<dbReference type="EMBL" id="ALJD01000002">
    <property type="protein sequence ID" value="EJN61087.1"/>
    <property type="molecule type" value="Genomic_DNA"/>
</dbReference>
<dbReference type="RefSeq" id="WP_009365472.1">
    <property type="nucleotide sequence ID" value="NZ_ALJD01000002.1"/>
</dbReference>
<name>J3EZM2_9EURY</name>
<accession>J3EZM2</accession>
<dbReference type="Pfam" id="PF24042">
    <property type="entry name" value="DUF7351"/>
    <property type="match status" value="1"/>
</dbReference>
<proteinExistence type="predicted"/>
<dbReference type="Pfam" id="PF24038">
    <property type="entry name" value="DUF7347"/>
    <property type="match status" value="1"/>
</dbReference>
<feature type="compositionally biased region" description="Basic and acidic residues" evidence="1">
    <location>
        <begin position="291"/>
        <end position="301"/>
    </location>
</feature>
<dbReference type="InterPro" id="IPR036390">
    <property type="entry name" value="WH_DNA-bd_sf"/>
</dbReference>
<evidence type="ECO:0000256" key="1">
    <source>
        <dbReference type="SAM" id="MobiDB-lite"/>
    </source>
</evidence>
<evidence type="ECO:0000259" key="3">
    <source>
        <dbReference type="Pfam" id="PF24042"/>
    </source>
</evidence>
<sequence>MADEAGSTAPASDAFQALGSESRMAVLRSLADDEPKTFSELFDASSEDTTAGFAYHLRQLTGLFVQKRDDERYELTYAGRAVVRAIPSGTYTESVDREDIGLDDDCPFCGETALAATVEDNVTRVFCRDCNSPVLRLSFPPSGYRDRDEADLAAAFDAHHRHRIEAFGDGVCPECGGVVTARLRPVESAESDDEASTDEDHVPIQAAFDCETCGSSLRCPVSLTVLSHPAVVAFYHDHGVDITSRPLWNVGSEWRERRISRDPWCLGIRTRLDDEELHLYVARDGRVVDARRQSVTDRETETESEETNDASEDGTTVDGAAA</sequence>
<evidence type="ECO:0000313" key="4">
    <source>
        <dbReference type="EMBL" id="EJN61087.1"/>
    </source>
</evidence>
<feature type="domain" description="DUF7347" evidence="2">
    <location>
        <begin position="12"/>
        <end position="86"/>
    </location>
</feature>
<evidence type="ECO:0000259" key="2">
    <source>
        <dbReference type="Pfam" id="PF24038"/>
    </source>
</evidence>
<feature type="compositionally biased region" description="Acidic residues" evidence="1">
    <location>
        <begin position="302"/>
        <end position="312"/>
    </location>
</feature>
<feature type="domain" description="DUF7351" evidence="3">
    <location>
        <begin position="103"/>
        <end position="287"/>
    </location>
</feature>
<dbReference type="InterPro" id="IPR055775">
    <property type="entry name" value="DUF7351"/>
</dbReference>
<dbReference type="Gene3D" id="1.10.10.10">
    <property type="entry name" value="Winged helix-like DNA-binding domain superfamily/Winged helix DNA-binding domain"/>
    <property type="match status" value="1"/>
</dbReference>
<organism evidence="4 5">
    <name type="scientific">Halogranum salarium B-1</name>
    <dbReference type="NCBI Taxonomy" id="1210908"/>
    <lineage>
        <taxon>Archaea</taxon>
        <taxon>Methanobacteriati</taxon>
        <taxon>Methanobacteriota</taxon>
        <taxon>Stenosarchaea group</taxon>
        <taxon>Halobacteria</taxon>
        <taxon>Halobacteriales</taxon>
        <taxon>Haloferacaceae</taxon>
    </lineage>
</organism>
<evidence type="ECO:0000313" key="5">
    <source>
        <dbReference type="Proteomes" id="UP000007813"/>
    </source>
</evidence>
<dbReference type="Proteomes" id="UP000007813">
    <property type="component" value="Unassembled WGS sequence"/>
</dbReference>